<organism evidence="3 4">
    <name type="scientific">Atopomonas hussainii</name>
    <dbReference type="NCBI Taxonomy" id="1429083"/>
    <lineage>
        <taxon>Bacteria</taxon>
        <taxon>Pseudomonadati</taxon>
        <taxon>Pseudomonadota</taxon>
        <taxon>Gammaproteobacteria</taxon>
        <taxon>Pseudomonadales</taxon>
        <taxon>Pseudomonadaceae</taxon>
        <taxon>Atopomonas</taxon>
    </lineage>
</organism>
<reference evidence="3 4" key="1">
    <citation type="submission" date="2016-10" db="EMBL/GenBank/DDBJ databases">
        <authorList>
            <person name="de Groot N.N."/>
        </authorList>
    </citation>
    <scope>NUCLEOTIDE SEQUENCE [LARGE SCALE GENOMIC DNA]</scope>
    <source>
        <strain evidence="3 4">JCM 19513</strain>
    </source>
</reference>
<feature type="region of interest" description="Disordered" evidence="1">
    <location>
        <begin position="330"/>
        <end position="357"/>
    </location>
</feature>
<evidence type="ECO:0000256" key="1">
    <source>
        <dbReference type="SAM" id="MobiDB-lite"/>
    </source>
</evidence>
<dbReference type="InterPro" id="IPR013976">
    <property type="entry name" value="HDOD"/>
</dbReference>
<sequence>MANQRELPKTVKGWVDLLDRAPIPVTPEELKAAREIVANDRLSLRDIAERLQQFPPMVLQVMRAANRGRQVDNRAESLEVAINRLGLGKVEQLVKAVPSKPHEQLPRGLRQSLLISQHASTQANGLFAQRLARLWTEIHWGSLLFLAPVWALCSVAPNLFEQWEKRALTHGEDEGKLEKALLGVRLSEIAAQLSERWGLPEWIARGYELLGRDKRMLVRALHIAHHCETPQQQLQQLDAQQELAIWLTQPANTVLLANALAVAAHNRWGSPHTLRWQQLTALYLREPLGQVQNSIHQLAAKSARQLPASALWHPAQALLWPWDAVRFTPEPEQPEAAAEPASKAPPAPAKADAAQEQAQKAAARAELAKQLPQWKALVTQLQAAPSPFNSVLQLTQCAREAAVTCGMQRVLLLLPNRERSFLVAQQSHGFTEPVSNLKLDIPNSPLLRKLMAEPAMLHIDSANYARYGAHIPGVLKPLFDGQHLLLRSLSQGEKVVMLLIADAGGNAIDELQVQTFTRTAQALEKGLQIYAKRGRA</sequence>
<dbReference type="EMBL" id="FOAS01000012">
    <property type="protein sequence ID" value="SEL43584.1"/>
    <property type="molecule type" value="Genomic_DNA"/>
</dbReference>
<dbReference type="Proteomes" id="UP000185766">
    <property type="component" value="Unassembled WGS sequence"/>
</dbReference>
<evidence type="ECO:0000313" key="4">
    <source>
        <dbReference type="Proteomes" id="UP000185766"/>
    </source>
</evidence>
<dbReference type="SUPFAM" id="SSF109604">
    <property type="entry name" value="HD-domain/PDEase-like"/>
    <property type="match status" value="1"/>
</dbReference>
<dbReference type="RefSeq" id="WP_074869057.1">
    <property type="nucleotide sequence ID" value="NZ_FOAS01000012.1"/>
</dbReference>
<name>A0A1H7Q7E4_9GAMM</name>
<accession>A0A1H7Q7E4</accession>
<keyword evidence="4" id="KW-1185">Reference proteome</keyword>
<dbReference type="Gene3D" id="1.10.3210.10">
    <property type="entry name" value="Hypothetical protein af1432"/>
    <property type="match status" value="1"/>
</dbReference>
<dbReference type="STRING" id="1429083.GCA_001885685_00381"/>
<dbReference type="PROSITE" id="PS51833">
    <property type="entry name" value="HDOD"/>
    <property type="match status" value="1"/>
</dbReference>
<dbReference type="AlphaFoldDB" id="A0A1H7Q7E4"/>
<protein>
    <submittedName>
        <fullName evidence="3">HDOD domain-containing protein</fullName>
    </submittedName>
</protein>
<evidence type="ECO:0000259" key="2">
    <source>
        <dbReference type="PROSITE" id="PS51833"/>
    </source>
</evidence>
<dbReference type="Pfam" id="PF08668">
    <property type="entry name" value="HDOD"/>
    <property type="match status" value="1"/>
</dbReference>
<proteinExistence type="predicted"/>
<evidence type="ECO:0000313" key="3">
    <source>
        <dbReference type="EMBL" id="SEL43584.1"/>
    </source>
</evidence>
<gene>
    <name evidence="3" type="ORF">SAMN05216214_11243</name>
</gene>
<feature type="domain" description="HDOD" evidence="2">
    <location>
        <begin position="23"/>
        <end position="213"/>
    </location>
</feature>